<feature type="chain" id="PRO_5035305491" description="DUF2946 domain-containing protein" evidence="1">
    <location>
        <begin position="26"/>
        <end position="115"/>
    </location>
</feature>
<dbReference type="RefSeq" id="WP_209337150.1">
    <property type="nucleotide sequence ID" value="NZ_JAGIYY010000011.1"/>
</dbReference>
<protein>
    <recommendedName>
        <fullName evidence="4">DUF2946 domain-containing protein</fullName>
    </recommendedName>
</protein>
<organism evidence="2 3">
    <name type="scientific">Tianweitania sediminis</name>
    <dbReference type="NCBI Taxonomy" id="1502156"/>
    <lineage>
        <taxon>Bacteria</taxon>
        <taxon>Pseudomonadati</taxon>
        <taxon>Pseudomonadota</taxon>
        <taxon>Alphaproteobacteria</taxon>
        <taxon>Hyphomicrobiales</taxon>
        <taxon>Phyllobacteriaceae</taxon>
        <taxon>Tianweitania</taxon>
    </lineage>
</organism>
<name>A0A8J7R571_9HYPH</name>
<sequence length="115" mass="11891">MALRAMAVTWLIVLSMLAGAFSAGAAPLGPQLDAFGNPLCLPSQENGSHAGHGALPGCCVLSCCAELSVATGPSTPIDLSFCHKILDRLALQTRDAAPRLFLKGARHARGPPLFI</sequence>
<keyword evidence="1" id="KW-0732">Signal</keyword>
<dbReference type="AlphaFoldDB" id="A0A8J7R571"/>
<reference evidence="2" key="1">
    <citation type="submission" date="2021-03" db="EMBL/GenBank/DDBJ databases">
        <title>Genome sequencing and assembly of Tianweitania sediminis.</title>
        <authorList>
            <person name="Chhetri G."/>
        </authorList>
    </citation>
    <scope>NUCLEOTIDE SEQUENCE</scope>
    <source>
        <strain evidence="2">Z8</strain>
    </source>
</reference>
<evidence type="ECO:0000256" key="1">
    <source>
        <dbReference type="SAM" id="SignalP"/>
    </source>
</evidence>
<dbReference type="EMBL" id="JAGIYY010000011">
    <property type="protein sequence ID" value="MBP0441121.1"/>
    <property type="molecule type" value="Genomic_DNA"/>
</dbReference>
<keyword evidence="3" id="KW-1185">Reference proteome</keyword>
<dbReference type="Proteomes" id="UP000666240">
    <property type="component" value="Unassembled WGS sequence"/>
</dbReference>
<gene>
    <name evidence="2" type="ORF">J5Y06_20930</name>
</gene>
<evidence type="ECO:0008006" key="4">
    <source>
        <dbReference type="Google" id="ProtNLM"/>
    </source>
</evidence>
<evidence type="ECO:0000313" key="3">
    <source>
        <dbReference type="Proteomes" id="UP000666240"/>
    </source>
</evidence>
<feature type="signal peptide" evidence="1">
    <location>
        <begin position="1"/>
        <end position="25"/>
    </location>
</feature>
<evidence type="ECO:0000313" key="2">
    <source>
        <dbReference type="EMBL" id="MBP0441121.1"/>
    </source>
</evidence>
<proteinExistence type="predicted"/>
<comment type="caution">
    <text evidence="2">The sequence shown here is derived from an EMBL/GenBank/DDBJ whole genome shotgun (WGS) entry which is preliminary data.</text>
</comment>
<accession>A0A8J7R571</accession>